<dbReference type="RefSeq" id="WP_089884116.1">
    <property type="nucleotide sequence ID" value="NZ_FNGV01000001.1"/>
</dbReference>
<sequence length="82" mass="9593">MVEVYRTNIRDERQADFLVKRLQEKYPTYKINFDLEDCDNILRVEGKELSAQTEHICGILEDFGFKAIILEDIPNEVSNGIE</sequence>
<proteinExistence type="predicted"/>
<evidence type="ECO:0000313" key="1">
    <source>
        <dbReference type="EMBL" id="SDL22118.1"/>
    </source>
</evidence>
<keyword evidence="2" id="KW-1185">Reference proteome</keyword>
<dbReference type="STRING" id="192904.SAMN04488514_10155"/>
<evidence type="ECO:0008006" key="3">
    <source>
        <dbReference type="Google" id="ProtNLM"/>
    </source>
</evidence>
<dbReference type="AlphaFoldDB" id="A0A1G9IA35"/>
<dbReference type="Proteomes" id="UP000199440">
    <property type="component" value="Unassembled WGS sequence"/>
</dbReference>
<protein>
    <recommendedName>
        <fullName evidence="3">HMA domain-containing protein</fullName>
    </recommendedName>
</protein>
<dbReference type="EMBL" id="FNGV01000001">
    <property type="protein sequence ID" value="SDL22118.1"/>
    <property type="molecule type" value="Genomic_DNA"/>
</dbReference>
<evidence type="ECO:0000313" key="2">
    <source>
        <dbReference type="Proteomes" id="UP000199440"/>
    </source>
</evidence>
<reference evidence="1 2" key="1">
    <citation type="submission" date="2016-10" db="EMBL/GenBank/DDBJ databases">
        <authorList>
            <person name="de Groot N.N."/>
        </authorList>
    </citation>
    <scope>NUCLEOTIDE SEQUENCE [LARGE SCALE GENOMIC DNA]</scope>
    <source>
        <strain evidence="1 2">DSM 19886</strain>
    </source>
</reference>
<gene>
    <name evidence="1" type="ORF">SAMN04488514_10155</name>
</gene>
<name>A0A1G9IA35_9FLAO</name>
<organism evidence="1 2">
    <name type="scientific">Kriegella aquimaris</name>
    <dbReference type="NCBI Taxonomy" id="192904"/>
    <lineage>
        <taxon>Bacteria</taxon>
        <taxon>Pseudomonadati</taxon>
        <taxon>Bacteroidota</taxon>
        <taxon>Flavobacteriia</taxon>
        <taxon>Flavobacteriales</taxon>
        <taxon>Flavobacteriaceae</taxon>
        <taxon>Kriegella</taxon>
    </lineage>
</organism>
<accession>A0A1G9IA35</accession>
<dbReference type="OrthoDB" id="1036397at2"/>